<sequence>MDVVERLLRKEEDALRLLMETYGDRLLRTAYLLLKDAQAAEEAVQDTFIQAFRKIGQLQDPAKLGSWLLRITLNRCRMKQRTRSWRYMLPDLRAEREPELAEPGPEDALLQGLRQARLHEAVGRLDYKYREVVTLYYYQELPVAAIAEQLRTNENTIKARLSRARRLLRTMLEADREEGWP</sequence>
<proteinExistence type="inferred from homology"/>
<dbReference type="Gene3D" id="1.10.10.10">
    <property type="entry name" value="Winged helix-like DNA-binding domain superfamily/Winged helix DNA-binding domain"/>
    <property type="match status" value="1"/>
</dbReference>
<evidence type="ECO:0000256" key="2">
    <source>
        <dbReference type="ARBA" id="ARBA00023015"/>
    </source>
</evidence>
<dbReference type="InterPro" id="IPR013324">
    <property type="entry name" value="RNA_pol_sigma_r3/r4-like"/>
</dbReference>
<protein>
    <submittedName>
        <fullName evidence="7">Sigma-70 family RNA polymerase sigma factor</fullName>
    </submittedName>
</protein>
<dbReference type="GO" id="GO:0003677">
    <property type="term" value="F:DNA binding"/>
    <property type="evidence" value="ECO:0007669"/>
    <property type="project" value="InterPro"/>
</dbReference>
<keyword evidence="4" id="KW-0804">Transcription</keyword>
<name>A0A6C0G2T2_9BACL</name>
<dbReference type="InterPro" id="IPR014284">
    <property type="entry name" value="RNA_pol_sigma-70_dom"/>
</dbReference>
<evidence type="ECO:0000256" key="1">
    <source>
        <dbReference type="ARBA" id="ARBA00010641"/>
    </source>
</evidence>
<accession>A0A6C0G2T2</accession>
<dbReference type="Pfam" id="PF04542">
    <property type="entry name" value="Sigma70_r2"/>
    <property type="match status" value="1"/>
</dbReference>
<evidence type="ECO:0000256" key="3">
    <source>
        <dbReference type="ARBA" id="ARBA00023082"/>
    </source>
</evidence>
<evidence type="ECO:0000313" key="8">
    <source>
        <dbReference type="Proteomes" id="UP000476064"/>
    </source>
</evidence>
<evidence type="ECO:0000256" key="4">
    <source>
        <dbReference type="ARBA" id="ARBA00023163"/>
    </source>
</evidence>
<keyword evidence="2" id="KW-0805">Transcription regulation</keyword>
<dbReference type="InterPro" id="IPR013249">
    <property type="entry name" value="RNA_pol_sigma70_r4_t2"/>
</dbReference>
<dbReference type="InterPro" id="IPR039425">
    <property type="entry name" value="RNA_pol_sigma-70-like"/>
</dbReference>
<dbReference type="InterPro" id="IPR007627">
    <property type="entry name" value="RNA_pol_sigma70_r2"/>
</dbReference>
<dbReference type="SUPFAM" id="SSF88659">
    <property type="entry name" value="Sigma3 and sigma4 domains of RNA polymerase sigma factors"/>
    <property type="match status" value="1"/>
</dbReference>
<evidence type="ECO:0000259" key="6">
    <source>
        <dbReference type="Pfam" id="PF08281"/>
    </source>
</evidence>
<dbReference type="NCBIfam" id="TIGR02937">
    <property type="entry name" value="sigma70-ECF"/>
    <property type="match status" value="1"/>
</dbReference>
<dbReference type="KEGG" id="plyc:GXP70_13650"/>
<dbReference type="PANTHER" id="PTHR43133:SF51">
    <property type="entry name" value="RNA POLYMERASE SIGMA FACTOR"/>
    <property type="match status" value="1"/>
</dbReference>
<dbReference type="SUPFAM" id="SSF88946">
    <property type="entry name" value="Sigma2 domain of RNA polymerase sigma factors"/>
    <property type="match status" value="1"/>
</dbReference>
<evidence type="ECO:0000313" key="7">
    <source>
        <dbReference type="EMBL" id="QHT60890.1"/>
    </source>
</evidence>
<dbReference type="Proteomes" id="UP000476064">
    <property type="component" value="Chromosome"/>
</dbReference>
<keyword evidence="3" id="KW-0731">Sigma factor</keyword>
<gene>
    <name evidence="7" type="ORF">GXP70_13650</name>
</gene>
<evidence type="ECO:0000259" key="5">
    <source>
        <dbReference type="Pfam" id="PF04542"/>
    </source>
</evidence>
<dbReference type="GO" id="GO:0006352">
    <property type="term" value="P:DNA-templated transcription initiation"/>
    <property type="evidence" value="ECO:0007669"/>
    <property type="project" value="InterPro"/>
</dbReference>
<organism evidence="7 8">
    <name type="scientific">Paenibacillus lycopersici</name>
    <dbReference type="NCBI Taxonomy" id="2704462"/>
    <lineage>
        <taxon>Bacteria</taxon>
        <taxon>Bacillati</taxon>
        <taxon>Bacillota</taxon>
        <taxon>Bacilli</taxon>
        <taxon>Bacillales</taxon>
        <taxon>Paenibacillaceae</taxon>
        <taxon>Paenibacillus</taxon>
    </lineage>
</organism>
<feature type="domain" description="RNA polymerase sigma-70 region 2" evidence="5">
    <location>
        <begin position="18"/>
        <end position="86"/>
    </location>
</feature>
<dbReference type="GO" id="GO:0016987">
    <property type="term" value="F:sigma factor activity"/>
    <property type="evidence" value="ECO:0007669"/>
    <property type="project" value="UniProtKB-KW"/>
</dbReference>
<feature type="domain" description="RNA polymerase sigma factor 70 region 4 type 2" evidence="6">
    <location>
        <begin position="117"/>
        <end position="168"/>
    </location>
</feature>
<dbReference type="Gene3D" id="1.10.1740.10">
    <property type="match status" value="1"/>
</dbReference>
<dbReference type="InterPro" id="IPR036388">
    <property type="entry name" value="WH-like_DNA-bd_sf"/>
</dbReference>
<dbReference type="AlphaFoldDB" id="A0A6C0G2T2"/>
<dbReference type="PANTHER" id="PTHR43133">
    <property type="entry name" value="RNA POLYMERASE ECF-TYPE SIGMA FACTO"/>
    <property type="match status" value="1"/>
</dbReference>
<dbReference type="Pfam" id="PF08281">
    <property type="entry name" value="Sigma70_r4_2"/>
    <property type="match status" value="1"/>
</dbReference>
<dbReference type="InterPro" id="IPR013325">
    <property type="entry name" value="RNA_pol_sigma_r2"/>
</dbReference>
<dbReference type="RefSeq" id="WP_162357329.1">
    <property type="nucleotide sequence ID" value="NZ_CP048209.1"/>
</dbReference>
<dbReference type="EMBL" id="CP048209">
    <property type="protein sequence ID" value="QHT60890.1"/>
    <property type="molecule type" value="Genomic_DNA"/>
</dbReference>
<comment type="similarity">
    <text evidence="1">Belongs to the sigma-70 factor family. ECF subfamily.</text>
</comment>
<keyword evidence="8" id="KW-1185">Reference proteome</keyword>
<reference evidence="7 8" key="1">
    <citation type="submission" date="2020-01" db="EMBL/GenBank/DDBJ databases">
        <title>Paenibacillus sp. nov., isolated from tomato rhizosphere.</title>
        <authorList>
            <person name="Weon H.-Y."/>
            <person name="Lee S.A."/>
        </authorList>
    </citation>
    <scope>NUCLEOTIDE SEQUENCE [LARGE SCALE GENOMIC DNA]</scope>
    <source>
        <strain evidence="7 8">12200R-189</strain>
    </source>
</reference>